<protein>
    <submittedName>
        <fullName evidence="1">Uncharacterized protein</fullName>
    </submittedName>
</protein>
<dbReference type="InParanoid" id="M4C2M5"/>
<dbReference type="HOGENOM" id="CLU_194100_0_0_1"/>
<reference evidence="2" key="1">
    <citation type="journal article" date="2010" name="Science">
        <title>Signatures of adaptation to obligate biotrophy in the Hyaloperonospora arabidopsidis genome.</title>
        <authorList>
            <person name="Baxter L."/>
            <person name="Tripathy S."/>
            <person name="Ishaque N."/>
            <person name="Boot N."/>
            <person name="Cabral A."/>
            <person name="Kemen E."/>
            <person name="Thines M."/>
            <person name="Ah-Fong A."/>
            <person name="Anderson R."/>
            <person name="Badejoko W."/>
            <person name="Bittner-Eddy P."/>
            <person name="Boore J.L."/>
            <person name="Chibucos M.C."/>
            <person name="Coates M."/>
            <person name="Dehal P."/>
            <person name="Delehaunty K."/>
            <person name="Dong S."/>
            <person name="Downton P."/>
            <person name="Dumas B."/>
            <person name="Fabro G."/>
            <person name="Fronick C."/>
            <person name="Fuerstenberg S.I."/>
            <person name="Fulton L."/>
            <person name="Gaulin E."/>
            <person name="Govers F."/>
            <person name="Hughes L."/>
            <person name="Humphray S."/>
            <person name="Jiang R.H."/>
            <person name="Judelson H."/>
            <person name="Kamoun S."/>
            <person name="Kyung K."/>
            <person name="Meijer H."/>
            <person name="Minx P."/>
            <person name="Morris P."/>
            <person name="Nelson J."/>
            <person name="Phuntumart V."/>
            <person name="Qutob D."/>
            <person name="Rehmany A."/>
            <person name="Rougon-Cardoso A."/>
            <person name="Ryden P."/>
            <person name="Torto-Alalibo T."/>
            <person name="Studholme D."/>
            <person name="Wang Y."/>
            <person name="Win J."/>
            <person name="Wood J."/>
            <person name="Clifton S.W."/>
            <person name="Rogers J."/>
            <person name="Van den Ackerveken G."/>
            <person name="Jones J.D."/>
            <person name="McDowell J.M."/>
            <person name="Beynon J."/>
            <person name="Tyler B.M."/>
        </authorList>
    </citation>
    <scope>NUCLEOTIDE SEQUENCE [LARGE SCALE GENOMIC DNA]</scope>
    <source>
        <strain evidence="2">Emoy2</strain>
    </source>
</reference>
<dbReference type="VEuPathDB" id="FungiDB:HpaG813340"/>
<organism evidence="1 2">
    <name type="scientific">Hyaloperonospora arabidopsidis (strain Emoy2)</name>
    <name type="common">Downy mildew agent</name>
    <name type="synonym">Peronospora arabidopsidis</name>
    <dbReference type="NCBI Taxonomy" id="559515"/>
    <lineage>
        <taxon>Eukaryota</taxon>
        <taxon>Sar</taxon>
        <taxon>Stramenopiles</taxon>
        <taxon>Oomycota</taxon>
        <taxon>Peronosporomycetes</taxon>
        <taxon>Peronosporales</taxon>
        <taxon>Peronosporaceae</taxon>
        <taxon>Hyaloperonospora</taxon>
    </lineage>
</organism>
<dbReference type="EnsemblProtists" id="HpaT813340">
    <property type="protein sequence ID" value="HpaP813340"/>
    <property type="gene ID" value="HpaG813340"/>
</dbReference>
<evidence type="ECO:0000313" key="1">
    <source>
        <dbReference type="EnsemblProtists" id="HpaP813340"/>
    </source>
</evidence>
<keyword evidence="2" id="KW-1185">Reference proteome</keyword>
<accession>M4C2M5</accession>
<evidence type="ECO:0000313" key="2">
    <source>
        <dbReference type="Proteomes" id="UP000011713"/>
    </source>
</evidence>
<dbReference type="EMBL" id="JH598133">
    <property type="status" value="NOT_ANNOTATED_CDS"/>
    <property type="molecule type" value="Genomic_DNA"/>
</dbReference>
<reference evidence="1" key="2">
    <citation type="submission" date="2015-06" db="UniProtKB">
        <authorList>
            <consortium name="EnsemblProtists"/>
        </authorList>
    </citation>
    <scope>IDENTIFICATION</scope>
    <source>
        <strain evidence="1">Emoy2</strain>
    </source>
</reference>
<sequence length="64" mass="6862">MARSSAGKRNPDAIEKLIQNNKSRFGSAVVRPLGAAIATFMDSGVAFNTSSEFLYFDSDDDDGT</sequence>
<dbReference type="Proteomes" id="UP000011713">
    <property type="component" value="Unassembled WGS sequence"/>
</dbReference>
<proteinExistence type="predicted"/>
<dbReference type="eggNOG" id="ENOG502RFDR">
    <property type="taxonomic scope" value="Eukaryota"/>
</dbReference>
<dbReference type="AlphaFoldDB" id="M4C2M5"/>
<name>M4C2M5_HYAAE</name>